<dbReference type="PANTHER" id="PTHR30349:SF64">
    <property type="entry name" value="PROPHAGE INTEGRASE INTD-RELATED"/>
    <property type="match status" value="1"/>
</dbReference>
<evidence type="ECO:0000256" key="3">
    <source>
        <dbReference type="ARBA" id="ARBA00023125"/>
    </source>
</evidence>
<organism evidence="7 8">
    <name type="scientific">Moheibacter stercoris</name>
    <dbReference type="NCBI Taxonomy" id="1628251"/>
    <lineage>
        <taxon>Bacteria</taxon>
        <taxon>Pseudomonadati</taxon>
        <taxon>Bacteroidota</taxon>
        <taxon>Flavobacteriia</taxon>
        <taxon>Flavobacteriales</taxon>
        <taxon>Weeksellaceae</taxon>
        <taxon>Moheibacter</taxon>
    </lineage>
</organism>
<evidence type="ECO:0000256" key="2">
    <source>
        <dbReference type="ARBA" id="ARBA00022908"/>
    </source>
</evidence>
<sequence>MATVNFLYRSTKEKSYLNLRLLFRHDNQDMVIGAKTQLEVTKHYWTKEHPQKRPKDVNISNKQIEVNTELNNIERYILRAFNNSEISNISKQWLENQIEQYYNPKTKSKKIPITLVDYIDFYLDYRKHEIKKASITKYNVIKHKLERMQNQRKKPILIAEIDENFKNEFVEYQKNNNYAQNTIQRELTFIKTFCKHARYLGLETSPQLDTLKLEKVKAEKIYLSFKELEIIEDTKLEFDYLENARDWLIISCYTGQRVSDFLRFDKSMIRIEKGKSLIEFTQKKTGKLMTVPLHSKVLEILEKRNGDFPRSISAQRYNEYIKEVCRISKLNDLIKGGKQLETENGIRKVSGEYPKWELVTSHIGRRSFATNFYGKIPTTYLIYITGHSSETMFLNYIGKSNKDLAMEISNYF</sequence>
<evidence type="ECO:0000259" key="6">
    <source>
        <dbReference type="PROSITE" id="PS51900"/>
    </source>
</evidence>
<evidence type="ECO:0000313" key="8">
    <source>
        <dbReference type="Proteomes" id="UP001549146"/>
    </source>
</evidence>
<dbReference type="InterPro" id="IPR011010">
    <property type="entry name" value="DNA_brk_join_enz"/>
</dbReference>
<dbReference type="InterPro" id="IPR002104">
    <property type="entry name" value="Integrase_catalytic"/>
</dbReference>
<dbReference type="EMBL" id="JBEPMO010000003">
    <property type="protein sequence ID" value="MET3731136.1"/>
    <property type="molecule type" value="Genomic_DNA"/>
</dbReference>
<dbReference type="RefSeq" id="WP_354507118.1">
    <property type="nucleotide sequence ID" value="NZ_JBEPMO010000003.1"/>
</dbReference>
<gene>
    <name evidence="7" type="ORF">ABID46_000703</name>
</gene>
<proteinExistence type="inferred from homology"/>
<feature type="domain" description="Core-binding (CB)" evidence="6">
    <location>
        <begin position="113"/>
        <end position="198"/>
    </location>
</feature>
<evidence type="ECO:0000256" key="5">
    <source>
        <dbReference type="PROSITE-ProRule" id="PRU01248"/>
    </source>
</evidence>
<dbReference type="Gene3D" id="1.10.150.130">
    <property type="match status" value="1"/>
</dbReference>
<protein>
    <submittedName>
        <fullName evidence="7">Integrase</fullName>
    </submittedName>
</protein>
<dbReference type="Pfam" id="PF00589">
    <property type="entry name" value="Phage_integrase"/>
    <property type="match status" value="1"/>
</dbReference>
<keyword evidence="8" id="KW-1185">Reference proteome</keyword>
<keyword evidence="2" id="KW-0229">DNA integration</keyword>
<comment type="caution">
    <text evidence="7">The sequence shown here is derived from an EMBL/GenBank/DDBJ whole genome shotgun (WGS) entry which is preliminary data.</text>
</comment>
<dbReference type="Gene3D" id="1.10.443.10">
    <property type="entry name" value="Intergrase catalytic core"/>
    <property type="match status" value="1"/>
</dbReference>
<dbReference type="InterPro" id="IPR050090">
    <property type="entry name" value="Tyrosine_recombinase_XerCD"/>
</dbReference>
<comment type="similarity">
    <text evidence="1">Belongs to the 'phage' integrase family.</text>
</comment>
<keyword evidence="4" id="KW-0233">DNA recombination</keyword>
<keyword evidence="3 5" id="KW-0238">DNA-binding</keyword>
<evidence type="ECO:0000256" key="1">
    <source>
        <dbReference type="ARBA" id="ARBA00008857"/>
    </source>
</evidence>
<reference evidence="7 8" key="1">
    <citation type="submission" date="2024-06" db="EMBL/GenBank/DDBJ databases">
        <title>Genomic Encyclopedia of Type Strains, Phase IV (KMG-IV): sequencing the most valuable type-strain genomes for metagenomic binning, comparative biology and taxonomic classification.</title>
        <authorList>
            <person name="Goeker M."/>
        </authorList>
    </citation>
    <scope>NUCLEOTIDE SEQUENCE [LARGE SCALE GENOMIC DNA]</scope>
    <source>
        <strain evidence="7 8">DSM 29388</strain>
    </source>
</reference>
<dbReference type="InterPro" id="IPR010998">
    <property type="entry name" value="Integrase_recombinase_N"/>
</dbReference>
<dbReference type="InterPro" id="IPR044068">
    <property type="entry name" value="CB"/>
</dbReference>
<dbReference type="PROSITE" id="PS51900">
    <property type="entry name" value="CB"/>
    <property type="match status" value="1"/>
</dbReference>
<accession>A0ABV2LRE6</accession>
<dbReference type="Pfam" id="PF13102">
    <property type="entry name" value="Phage_int_SAM_5"/>
    <property type="match status" value="1"/>
</dbReference>
<evidence type="ECO:0000256" key="4">
    <source>
        <dbReference type="ARBA" id="ARBA00023172"/>
    </source>
</evidence>
<dbReference type="Proteomes" id="UP001549146">
    <property type="component" value="Unassembled WGS sequence"/>
</dbReference>
<name>A0ABV2LRE6_9FLAO</name>
<dbReference type="SUPFAM" id="SSF56349">
    <property type="entry name" value="DNA breaking-rejoining enzymes"/>
    <property type="match status" value="1"/>
</dbReference>
<evidence type="ECO:0000313" key="7">
    <source>
        <dbReference type="EMBL" id="MET3731136.1"/>
    </source>
</evidence>
<dbReference type="InterPro" id="IPR013762">
    <property type="entry name" value="Integrase-like_cat_sf"/>
</dbReference>
<dbReference type="PANTHER" id="PTHR30349">
    <property type="entry name" value="PHAGE INTEGRASE-RELATED"/>
    <property type="match status" value="1"/>
</dbReference>
<dbReference type="InterPro" id="IPR025269">
    <property type="entry name" value="SAM-like_dom"/>
</dbReference>